<dbReference type="EMBL" id="BAABIK010000009">
    <property type="protein sequence ID" value="GAA4938617.1"/>
    <property type="molecule type" value="Genomic_DNA"/>
</dbReference>
<name>A0ABP9GDY7_9ACTN</name>
<dbReference type="RefSeq" id="WP_344142485.1">
    <property type="nucleotide sequence ID" value="NZ_BAABIK010000009.1"/>
</dbReference>
<evidence type="ECO:0000313" key="2">
    <source>
        <dbReference type="EMBL" id="GAA4938617.1"/>
    </source>
</evidence>
<dbReference type="InterPro" id="IPR045443">
    <property type="entry name" value="DUF6504"/>
</dbReference>
<feature type="domain" description="DUF6504" evidence="1">
    <location>
        <begin position="11"/>
        <end position="86"/>
    </location>
</feature>
<keyword evidence="3" id="KW-1185">Reference proteome</keyword>
<proteinExistence type="predicted"/>
<comment type="caution">
    <text evidence="2">The sequence shown here is derived from an EMBL/GenBank/DDBJ whole genome shotgun (WGS) entry which is preliminary data.</text>
</comment>
<evidence type="ECO:0000313" key="3">
    <source>
        <dbReference type="Proteomes" id="UP001499993"/>
    </source>
</evidence>
<evidence type="ECO:0000259" key="1">
    <source>
        <dbReference type="Pfam" id="PF20114"/>
    </source>
</evidence>
<gene>
    <name evidence="2" type="ORF">GCM10023224_19840</name>
</gene>
<dbReference type="Pfam" id="PF20114">
    <property type="entry name" value="DUF6504"/>
    <property type="match status" value="1"/>
</dbReference>
<dbReference type="Proteomes" id="UP001499993">
    <property type="component" value="Unassembled WGS sequence"/>
</dbReference>
<protein>
    <recommendedName>
        <fullName evidence="1">DUF6504 domain-containing protein</fullName>
    </recommendedName>
</protein>
<accession>A0ABP9GDY7</accession>
<organism evidence="2 3">
    <name type="scientific">Streptomonospora halophila</name>
    <dbReference type="NCBI Taxonomy" id="427369"/>
    <lineage>
        <taxon>Bacteria</taxon>
        <taxon>Bacillati</taxon>
        <taxon>Actinomycetota</taxon>
        <taxon>Actinomycetes</taxon>
        <taxon>Streptosporangiales</taxon>
        <taxon>Nocardiopsidaceae</taxon>
        <taxon>Streptomonospora</taxon>
    </lineage>
</organism>
<reference evidence="3" key="1">
    <citation type="journal article" date="2019" name="Int. J. Syst. Evol. Microbiol.">
        <title>The Global Catalogue of Microorganisms (GCM) 10K type strain sequencing project: providing services to taxonomists for standard genome sequencing and annotation.</title>
        <authorList>
            <consortium name="The Broad Institute Genomics Platform"/>
            <consortium name="The Broad Institute Genome Sequencing Center for Infectious Disease"/>
            <person name="Wu L."/>
            <person name="Ma J."/>
        </authorList>
    </citation>
    <scope>NUCLEOTIDE SEQUENCE [LARGE SCALE GENOMIC DNA]</scope>
    <source>
        <strain evidence="3">JCM 18123</strain>
    </source>
</reference>
<sequence>MSLYNERIDVRSTTGGHPAFFAWRDRTYRVRRVIGAWGSPDERAARSAKAAAADMRLVRVAAESPDGELSIADISCDNTTGDWTMRRLWG</sequence>